<dbReference type="GeneID" id="28968345"/>
<evidence type="ECO:0000313" key="2">
    <source>
        <dbReference type="EMBL" id="OBR85311.1"/>
    </source>
</evidence>
<proteinExistence type="predicted"/>
<feature type="compositionally biased region" description="Basic and acidic residues" evidence="1">
    <location>
        <begin position="142"/>
        <end position="174"/>
    </location>
</feature>
<dbReference type="RefSeq" id="XP_018263153.1">
    <property type="nucleotide sequence ID" value="XM_018407942.1"/>
</dbReference>
<gene>
    <name evidence="2" type="ORF">I303_04646</name>
    <name evidence="3" type="ORF">I303_104377</name>
</gene>
<feature type="region of interest" description="Disordered" evidence="1">
    <location>
        <begin position="105"/>
        <end position="174"/>
    </location>
</feature>
<sequence>MGLPDRVIPSERPLAETIERYSLEHQDTYEFIARTTKNQIVVQIRYDDENDTIGIEGYFTETKALIDDIERAQEEIVKITKEAGYENYPGVKSLEEMREWRFDGMNFPKKSAPPWGDGPAPWEIEDEVQEGGGRQEGAEDAEGVRKDRQGREAKKEDRVEFKNKDTEDDRGKAA</sequence>
<dbReference type="EMBL" id="CP144534">
    <property type="protein sequence ID" value="WWC61792.1"/>
    <property type="molecule type" value="Genomic_DNA"/>
</dbReference>
<reference evidence="3" key="3">
    <citation type="submission" date="2024-02" db="EMBL/GenBank/DDBJ databases">
        <title>Comparative genomics of Cryptococcus and Kwoniella reveals pathogenesis evolution and contrasting modes of karyotype evolution via chromosome fusion or intercentromeric recombination.</title>
        <authorList>
            <person name="Coelho M.A."/>
            <person name="David-Palma M."/>
            <person name="Shea T."/>
            <person name="Bowers K."/>
            <person name="McGinley-Smith S."/>
            <person name="Mohammad A.W."/>
            <person name="Gnirke A."/>
            <person name="Yurkov A.M."/>
            <person name="Nowrousian M."/>
            <person name="Sun S."/>
            <person name="Cuomo C.A."/>
            <person name="Heitman J."/>
        </authorList>
    </citation>
    <scope>NUCLEOTIDE SEQUENCE</scope>
    <source>
        <strain evidence="3">CBS 10117</strain>
    </source>
</reference>
<reference evidence="3" key="2">
    <citation type="submission" date="2013-07" db="EMBL/GenBank/DDBJ databases">
        <authorList>
            <consortium name="The Broad Institute Genome Sequencing Platform"/>
            <person name="Cuomo C."/>
            <person name="Litvintseva A."/>
            <person name="Chen Y."/>
            <person name="Heitman J."/>
            <person name="Sun S."/>
            <person name="Springer D."/>
            <person name="Dromer F."/>
            <person name="Young S.K."/>
            <person name="Zeng Q."/>
            <person name="Gargeya S."/>
            <person name="Fitzgerald M."/>
            <person name="Abouelleil A."/>
            <person name="Alvarado L."/>
            <person name="Berlin A.M."/>
            <person name="Chapman S.B."/>
            <person name="Dewar J."/>
            <person name="Goldberg J."/>
            <person name="Griggs A."/>
            <person name="Gujja S."/>
            <person name="Hansen M."/>
            <person name="Howarth C."/>
            <person name="Imamovic A."/>
            <person name="Larimer J."/>
            <person name="McCowan C."/>
            <person name="Murphy C."/>
            <person name="Pearson M."/>
            <person name="Priest M."/>
            <person name="Roberts A."/>
            <person name="Saif S."/>
            <person name="Shea T."/>
            <person name="Sykes S."/>
            <person name="Wortman J."/>
            <person name="Nusbaum C."/>
            <person name="Birren B."/>
        </authorList>
    </citation>
    <scope>NUCLEOTIDE SEQUENCE</scope>
    <source>
        <strain evidence="3">CBS 10117</strain>
    </source>
</reference>
<organism evidence="2">
    <name type="scientific">Kwoniella dejecticola CBS 10117</name>
    <dbReference type="NCBI Taxonomy" id="1296121"/>
    <lineage>
        <taxon>Eukaryota</taxon>
        <taxon>Fungi</taxon>
        <taxon>Dikarya</taxon>
        <taxon>Basidiomycota</taxon>
        <taxon>Agaricomycotina</taxon>
        <taxon>Tremellomycetes</taxon>
        <taxon>Tremellales</taxon>
        <taxon>Cryptococcaceae</taxon>
        <taxon>Kwoniella</taxon>
    </lineage>
</organism>
<evidence type="ECO:0000313" key="3">
    <source>
        <dbReference type="EMBL" id="WWC61792.1"/>
    </source>
</evidence>
<dbReference type="VEuPathDB" id="FungiDB:I303_04646"/>
<dbReference type="KEGG" id="kdj:28968345"/>
<dbReference type="EMBL" id="KI894031">
    <property type="protein sequence ID" value="OBR85311.1"/>
    <property type="molecule type" value="Genomic_DNA"/>
</dbReference>
<accession>A0A1A6A5H8</accession>
<dbReference type="OrthoDB" id="2563143at2759"/>
<dbReference type="Proteomes" id="UP000078595">
    <property type="component" value="Chromosome 5"/>
</dbReference>
<dbReference type="AlphaFoldDB" id="A0A1A6A5H8"/>
<name>A0A1A6A5H8_9TREE</name>
<evidence type="ECO:0000256" key="1">
    <source>
        <dbReference type="SAM" id="MobiDB-lite"/>
    </source>
</evidence>
<reference evidence="2" key="1">
    <citation type="submission" date="2013-07" db="EMBL/GenBank/DDBJ databases">
        <title>The Genome Sequence of Cryptococcus dejecticola CBS10117.</title>
        <authorList>
            <consortium name="The Broad Institute Genome Sequencing Platform"/>
            <person name="Cuomo C."/>
            <person name="Litvintseva A."/>
            <person name="Chen Y."/>
            <person name="Heitman J."/>
            <person name="Sun S."/>
            <person name="Springer D."/>
            <person name="Dromer F."/>
            <person name="Young S.K."/>
            <person name="Zeng Q."/>
            <person name="Gargeya S."/>
            <person name="Fitzgerald M."/>
            <person name="Abouelleil A."/>
            <person name="Alvarado L."/>
            <person name="Berlin A.M."/>
            <person name="Chapman S.B."/>
            <person name="Dewar J."/>
            <person name="Goldberg J."/>
            <person name="Griggs A."/>
            <person name="Gujja S."/>
            <person name="Hansen M."/>
            <person name="Howarth C."/>
            <person name="Imamovic A."/>
            <person name="Larimer J."/>
            <person name="McCowan C."/>
            <person name="Murphy C."/>
            <person name="Pearson M."/>
            <person name="Priest M."/>
            <person name="Roberts A."/>
            <person name="Saif S."/>
            <person name="Shea T."/>
            <person name="Sykes S."/>
            <person name="Wortman J."/>
            <person name="Nusbaum C."/>
            <person name="Birren B."/>
        </authorList>
    </citation>
    <scope>NUCLEOTIDE SEQUENCE [LARGE SCALE GENOMIC DNA]</scope>
    <source>
        <strain evidence="2">CBS 10117</strain>
    </source>
</reference>
<evidence type="ECO:0000313" key="4">
    <source>
        <dbReference type="Proteomes" id="UP000078595"/>
    </source>
</evidence>
<keyword evidence="4" id="KW-1185">Reference proteome</keyword>
<protein>
    <submittedName>
        <fullName evidence="2">Uncharacterized protein</fullName>
    </submittedName>
</protein>